<dbReference type="InterPro" id="IPR014529">
    <property type="entry name" value="UCP026631"/>
</dbReference>
<keyword evidence="5" id="KW-1185">Reference proteome</keyword>
<feature type="transmembrane region" description="Helical" evidence="1">
    <location>
        <begin position="232"/>
        <end position="257"/>
    </location>
</feature>
<dbReference type="EMBL" id="JAGHKT020000014">
    <property type="protein sequence ID" value="MCM5672922.1"/>
    <property type="molecule type" value="Genomic_DNA"/>
</dbReference>
<dbReference type="EMBL" id="CP014567">
    <property type="protein sequence ID" value="AVI06883.1"/>
    <property type="molecule type" value="Genomic_DNA"/>
</dbReference>
<keyword evidence="1" id="KW-1133">Transmembrane helix</keyword>
<dbReference type="RefSeq" id="WP_017174794.1">
    <property type="nucleotide sequence ID" value="NZ_CP014107.1"/>
</dbReference>
<organism evidence="3">
    <name type="scientific">Staphylococcus hominis</name>
    <dbReference type="NCBI Taxonomy" id="1290"/>
    <lineage>
        <taxon>Bacteria</taxon>
        <taxon>Bacillati</taxon>
        <taxon>Bacillota</taxon>
        <taxon>Bacilli</taxon>
        <taxon>Bacillales</taxon>
        <taxon>Staphylococcaceae</taxon>
        <taxon>Staphylococcus</taxon>
    </lineage>
</organism>
<reference evidence="4 5" key="2">
    <citation type="submission" date="2022-06" db="EMBL/GenBank/DDBJ databases">
        <title>Staphylococcus hominis ShoR14 genome sequence.</title>
        <authorList>
            <person name="Yeo C.C."/>
            <person name="Chew C.H."/>
            <person name="Che Hamzah A.M."/>
            <person name="Al-Trad E.I."/>
        </authorList>
    </citation>
    <scope>NUCLEOTIDE SEQUENCE [LARGE SCALE GENOMIC DNA]</scope>
    <source>
        <strain evidence="4 5">ShoR14</strain>
    </source>
</reference>
<proteinExistence type="predicted"/>
<keyword evidence="1" id="KW-0472">Membrane</keyword>
<feature type="domain" description="YdbS-like PH" evidence="2">
    <location>
        <begin position="259"/>
        <end position="346"/>
    </location>
</feature>
<name>A0A3S7H0G2_STAHO</name>
<evidence type="ECO:0000256" key="1">
    <source>
        <dbReference type="SAM" id="Phobius"/>
    </source>
</evidence>
<feature type="transmembrane region" description="Helical" evidence="1">
    <location>
        <begin position="44"/>
        <end position="62"/>
    </location>
</feature>
<feature type="transmembrane region" description="Helical" evidence="1">
    <location>
        <begin position="395"/>
        <end position="418"/>
    </location>
</feature>
<dbReference type="InterPro" id="IPR005182">
    <property type="entry name" value="YdbS-like_PH"/>
</dbReference>
<dbReference type="AlphaFoldDB" id="A0A3S7H0G2"/>
<evidence type="ECO:0000313" key="3">
    <source>
        <dbReference type="EMBL" id="AVI06883.1"/>
    </source>
</evidence>
<feature type="transmembrane region" description="Helical" evidence="1">
    <location>
        <begin position="187"/>
        <end position="212"/>
    </location>
</feature>
<dbReference type="PIRSF" id="PIRSF026631">
    <property type="entry name" value="UCP026631"/>
    <property type="match status" value="1"/>
</dbReference>
<feature type="transmembrane region" description="Helical" evidence="1">
    <location>
        <begin position="12"/>
        <end position="38"/>
    </location>
</feature>
<dbReference type="Pfam" id="PF03703">
    <property type="entry name" value="bPH_2"/>
    <property type="match status" value="2"/>
</dbReference>
<reference evidence="3" key="1">
    <citation type="submission" date="2016-02" db="EMBL/GenBank/DDBJ databases">
        <title>Genomic sequence of a clinical Staphylococcus hominis isolate.</title>
        <authorList>
            <person name="McClure J.M."/>
            <person name="Zhang K."/>
        </authorList>
    </citation>
    <scope>NUCLEOTIDE SEQUENCE</scope>
    <source>
        <strain evidence="3">C34847</strain>
    </source>
</reference>
<feature type="transmembrane region" description="Helical" evidence="1">
    <location>
        <begin position="371"/>
        <end position="389"/>
    </location>
</feature>
<evidence type="ECO:0000313" key="5">
    <source>
        <dbReference type="Proteomes" id="UP000665944"/>
    </source>
</evidence>
<dbReference type="Proteomes" id="UP000665944">
    <property type="component" value="Unassembled WGS sequence"/>
</dbReference>
<evidence type="ECO:0000313" key="4">
    <source>
        <dbReference type="EMBL" id="MCM5672922.1"/>
    </source>
</evidence>
<gene>
    <name evidence="3" type="ORF">AZE34_08925</name>
    <name evidence="4" type="ORF">J7T32_009230</name>
</gene>
<sequence>MIFKPQKLHPISYFTGLINVIKQNIFVIIVFIGFNIWNFDFTNIRHYIGPGIFLLIILFSMINQFQKVRLTRYWIENDQFIVTSGWLNKKRKELNLNRIQSLDTTQGLINQLVGGVRLQIKTPSDGIELETISKQQSELIERTIKKRQLQLDSQEIETNHKPNNSEQELISEDNSNNKVIFKMSNKLLIFMSLTSGVIGVAFATISPIIGAFEDVIPWEKWTSRLFQWIQSVTFLVTIIILTVLIFCYVIGTLIVFLRYYNYTITQRDNELKITYGLLNVKNITVPTERLQAVIEKQSFIRKLFGYTSIYFIITSDLEVKSNEDVSENGKIMILPFINKKEAYSIIRKLIPEMQFNSITENVPKRGYHRHFFIPSIILILGATIGAYYWSIWSYMIAIIMIIFMAIHAYVYISVSGLCNRKNEIALRQVSIMHINSYYFKKDKIIGMNVNQNPLLEKSHLAHLHFIIAKGAVNEDIKLKYASEKQVQLNIETYLGGSKIE</sequence>
<protein>
    <submittedName>
        <fullName evidence="4">PH domain-containing protein</fullName>
    </submittedName>
</protein>
<evidence type="ECO:0000259" key="2">
    <source>
        <dbReference type="Pfam" id="PF03703"/>
    </source>
</evidence>
<keyword evidence="1" id="KW-0812">Transmembrane</keyword>
<dbReference type="PANTHER" id="PTHR34473:SF2">
    <property type="entry name" value="UPF0699 TRANSMEMBRANE PROTEIN YDBT"/>
    <property type="match status" value="1"/>
</dbReference>
<feature type="domain" description="YdbS-like PH" evidence="2">
    <location>
        <begin position="69"/>
        <end position="143"/>
    </location>
</feature>
<accession>A0A3S7H0G2</accession>
<dbReference type="PANTHER" id="PTHR34473">
    <property type="entry name" value="UPF0699 TRANSMEMBRANE PROTEIN YDBS"/>
    <property type="match status" value="1"/>
</dbReference>